<organism evidence="3 4">
    <name type="scientific">Diaporthe helianthi</name>
    <dbReference type="NCBI Taxonomy" id="158607"/>
    <lineage>
        <taxon>Eukaryota</taxon>
        <taxon>Fungi</taxon>
        <taxon>Dikarya</taxon>
        <taxon>Ascomycota</taxon>
        <taxon>Pezizomycotina</taxon>
        <taxon>Sordariomycetes</taxon>
        <taxon>Sordariomycetidae</taxon>
        <taxon>Diaporthales</taxon>
        <taxon>Diaporthaceae</taxon>
        <taxon>Diaporthe</taxon>
    </lineage>
</organism>
<evidence type="ECO:0000259" key="2">
    <source>
        <dbReference type="PROSITE" id="PS00028"/>
    </source>
</evidence>
<evidence type="ECO:0000313" key="3">
    <source>
        <dbReference type="EMBL" id="POS69040.1"/>
    </source>
</evidence>
<sequence>MIPHNQACLPRSQRGRPDHLSFVGDAVSSYVASASTASPTAQRTDCYNQGYSTNNVASTLPESYPGPTGTNISLDGPQQNRKSPATSYTSHPIVLGHFVCFSLKSWTSRKGSFEFVWNQTTSSGNPPKETHWITEALSSSFMEHTRREGPAAHSCIVCNISFQSNSELESHANVTRHSAFSCTCNTSFGRYSSLARHINSNTGSGYHCGLCEGRTLPRIDKLFDHLRDGHKVSQKVLDHHRSKALGRIKKRSRPIKPAPTPVATPQVTYTGGFDAAWAPSGQMNGMPGRHAMSMTPLSPNCVNTAHLTNFTNSYTFQ</sequence>
<dbReference type="OrthoDB" id="2687452at2759"/>
<evidence type="ECO:0000313" key="4">
    <source>
        <dbReference type="Proteomes" id="UP000094444"/>
    </source>
</evidence>
<dbReference type="Gene3D" id="3.30.160.60">
    <property type="entry name" value="Classic Zinc Finger"/>
    <property type="match status" value="1"/>
</dbReference>
<dbReference type="AlphaFoldDB" id="A0A2P5HFJ7"/>
<dbReference type="InterPro" id="IPR013087">
    <property type="entry name" value="Znf_C2H2_type"/>
</dbReference>
<dbReference type="Proteomes" id="UP000094444">
    <property type="component" value="Unassembled WGS sequence"/>
</dbReference>
<evidence type="ECO:0000256" key="1">
    <source>
        <dbReference type="SAM" id="MobiDB-lite"/>
    </source>
</evidence>
<gene>
    <name evidence="3" type="ORF">DHEL01_v212566</name>
</gene>
<comment type="caution">
    <text evidence="3">The sequence shown here is derived from an EMBL/GenBank/DDBJ whole genome shotgun (WGS) entry which is preliminary data.</text>
</comment>
<dbReference type="PROSITE" id="PS00028">
    <property type="entry name" value="ZINC_FINGER_C2H2_1"/>
    <property type="match status" value="1"/>
</dbReference>
<feature type="compositionally biased region" description="Polar residues" evidence="1">
    <location>
        <begin position="68"/>
        <end position="87"/>
    </location>
</feature>
<dbReference type="InParanoid" id="A0A2P5HFJ7"/>
<proteinExistence type="predicted"/>
<name>A0A2P5HFJ7_DIAHE</name>
<protein>
    <recommendedName>
        <fullName evidence="2">C2H2-type domain-containing protein</fullName>
    </recommendedName>
</protein>
<dbReference type="STRING" id="158607.A0A2P5HFJ7"/>
<dbReference type="EMBL" id="MAVT02002757">
    <property type="protein sequence ID" value="POS69040.1"/>
    <property type="molecule type" value="Genomic_DNA"/>
</dbReference>
<feature type="region of interest" description="Disordered" evidence="1">
    <location>
        <begin position="57"/>
        <end position="87"/>
    </location>
</feature>
<dbReference type="SMART" id="SM00355">
    <property type="entry name" value="ZnF_C2H2"/>
    <property type="match status" value="2"/>
</dbReference>
<feature type="domain" description="C2H2-type" evidence="2">
    <location>
        <begin position="155"/>
        <end position="177"/>
    </location>
</feature>
<accession>A0A2P5HFJ7</accession>
<keyword evidence="4" id="KW-1185">Reference proteome</keyword>
<reference evidence="3" key="1">
    <citation type="submission" date="2017-09" db="EMBL/GenBank/DDBJ databases">
        <title>Polyketide synthases of a Diaporthe helianthi virulent isolate.</title>
        <authorList>
            <person name="Baroncelli R."/>
        </authorList>
    </citation>
    <scope>NUCLEOTIDE SEQUENCE [LARGE SCALE GENOMIC DNA]</scope>
    <source>
        <strain evidence="3">7/96</strain>
    </source>
</reference>